<evidence type="ECO:0000313" key="2">
    <source>
        <dbReference type="Proteomes" id="UP001305521"/>
    </source>
</evidence>
<organism evidence="1 2">
    <name type="scientific">Sediminicoccus rosea</name>
    <dbReference type="NCBI Taxonomy" id="1225128"/>
    <lineage>
        <taxon>Bacteria</taxon>
        <taxon>Pseudomonadati</taxon>
        <taxon>Pseudomonadota</taxon>
        <taxon>Alphaproteobacteria</taxon>
        <taxon>Acetobacterales</taxon>
        <taxon>Roseomonadaceae</taxon>
        <taxon>Sediminicoccus</taxon>
    </lineage>
</organism>
<evidence type="ECO:0000313" key="1">
    <source>
        <dbReference type="EMBL" id="WPB83424.1"/>
    </source>
</evidence>
<dbReference type="EMBL" id="CP137852">
    <property type="protein sequence ID" value="WPB83424.1"/>
    <property type="molecule type" value="Genomic_DNA"/>
</dbReference>
<dbReference type="Proteomes" id="UP001305521">
    <property type="component" value="Chromosome"/>
</dbReference>
<sequence length="196" mass="20910">MRDGTEEPPFTVIARLGPAPGEVEIRRYAPRLVAEMTVTGDEVSARSAAFRPLAAYIFGDNTASERIGMTAPVAQGSNAASSERIGMTAPVAQSGGAGEWRIGFFMPARYTLATLPRPRDPRITIVTLPEAELAVLRFSGLPGAEAVAAAQARLAAALEGGCWLPSGTGGAWFYDPPWTIPNLRRSEVWLPVRNNC</sequence>
<dbReference type="RefSeq" id="WP_318647400.1">
    <property type="nucleotide sequence ID" value="NZ_CP137852.1"/>
</dbReference>
<dbReference type="InterPro" id="IPR011256">
    <property type="entry name" value="Reg_factor_effector_dom_sf"/>
</dbReference>
<protein>
    <submittedName>
        <fullName evidence="1">Heme-binding protein</fullName>
    </submittedName>
</protein>
<keyword evidence="2" id="KW-1185">Reference proteome</keyword>
<accession>A0ABZ0PCS0</accession>
<dbReference type="InterPro" id="IPR006917">
    <property type="entry name" value="SOUL_heme-bd"/>
</dbReference>
<name>A0ABZ0PCS0_9PROT</name>
<dbReference type="PANTHER" id="PTHR11220:SF58">
    <property type="entry name" value="SOUL HEME-BINDING FAMILY PROTEIN"/>
    <property type="match status" value="1"/>
</dbReference>
<reference evidence="1 2" key="1">
    <citation type="submission" date="2023-11" db="EMBL/GenBank/DDBJ databases">
        <title>Arctic aerobic anoxygenic photoheterotroph Sediminicoccus rosea KRV36 adapts its photosynthesis to long days of polar summer.</title>
        <authorList>
            <person name="Tomasch J."/>
            <person name="Kopejtka K."/>
            <person name="Bily T."/>
            <person name="Gardiner A.T."/>
            <person name="Gardian Z."/>
            <person name="Shivaramu S."/>
            <person name="Koblizek M."/>
            <person name="Engelhardt F."/>
            <person name="Kaftan D."/>
        </authorList>
    </citation>
    <scope>NUCLEOTIDE SEQUENCE [LARGE SCALE GENOMIC DNA]</scope>
    <source>
        <strain evidence="1 2">R-30</strain>
    </source>
</reference>
<dbReference type="SUPFAM" id="SSF55136">
    <property type="entry name" value="Probable bacterial effector-binding domain"/>
    <property type="match status" value="1"/>
</dbReference>
<gene>
    <name evidence="1" type="ORF">R9Z33_15080</name>
</gene>
<dbReference type="PANTHER" id="PTHR11220">
    <property type="entry name" value="HEME-BINDING PROTEIN-RELATED"/>
    <property type="match status" value="1"/>
</dbReference>
<dbReference type="Gene3D" id="3.20.80.10">
    <property type="entry name" value="Regulatory factor, effector binding domain"/>
    <property type="match status" value="1"/>
</dbReference>
<dbReference type="Pfam" id="PF04832">
    <property type="entry name" value="SOUL"/>
    <property type="match status" value="1"/>
</dbReference>
<proteinExistence type="predicted"/>